<gene>
    <name evidence="4" type="primary">PNMA8B</name>
</gene>
<dbReference type="Pfam" id="PF20846">
    <property type="entry name" value="PNMA_N"/>
    <property type="match status" value="1"/>
</dbReference>
<dbReference type="InParanoid" id="A0A2Y9GXL2"/>
<organism evidence="3 4">
    <name type="scientific">Neomonachus schauinslandi</name>
    <name type="common">Hawaiian monk seal</name>
    <name type="synonym">Monachus schauinslandi</name>
    <dbReference type="NCBI Taxonomy" id="29088"/>
    <lineage>
        <taxon>Eukaryota</taxon>
        <taxon>Metazoa</taxon>
        <taxon>Chordata</taxon>
        <taxon>Craniata</taxon>
        <taxon>Vertebrata</taxon>
        <taxon>Euteleostomi</taxon>
        <taxon>Mammalia</taxon>
        <taxon>Eutheria</taxon>
        <taxon>Laurasiatheria</taxon>
        <taxon>Carnivora</taxon>
        <taxon>Caniformia</taxon>
        <taxon>Pinnipedia</taxon>
        <taxon>Phocidae</taxon>
        <taxon>Monachinae</taxon>
        <taxon>Monachini</taxon>
        <taxon>Neomonachus</taxon>
    </lineage>
</organism>
<feature type="compositionally biased region" description="Basic residues" evidence="1">
    <location>
        <begin position="152"/>
        <end position="164"/>
    </location>
</feature>
<dbReference type="KEGG" id="nsu:110578844"/>
<feature type="region of interest" description="Disordered" evidence="1">
    <location>
        <begin position="113"/>
        <end position="197"/>
    </location>
</feature>
<dbReference type="RefSeq" id="XP_021544061.2">
    <property type="nucleotide sequence ID" value="XM_021688386.2"/>
</dbReference>
<sequence length="619" mass="64682">MAVSLLRDWCRGLDVDMHRALLVTGIPEGLERAAIEAVLQPAFLPLGTFRLWNARAARDHKAKAALVEFVQDINHASVPREIPGKDGVWRVVCQDPAEDPGVLRQMRRLVLDERPSQAAGPGAARDTLLSRAWEPRAQGSEPAARRAGPPPRRGRRARRNRARGNRWAPKGQKSERGGRRPTWARRESGASSEGSLGIVLEELDPDDLSADEAQSALSATLHQAAQELSKKEWALRSGADAGQGPREFLALVTVTDRAKREPTEKGAPGPEAVSLDGGGEGRSRRVPDLVALLAVRDAGDEEPAHGDAPESESQPNGEPGDEALDNPEFVAIVAYTDPSDAWARDELLKIASVIESLGWSARRDATDALREVLGVLSQDTGGARVKVEEAGRQLDALVLRQAADGGSLRECICALAAPDPPAPGKRARRGPLAGWGDGEGGLLELVALLAARDSAGLMPEAGERAREGGRRGRAGGQLGEVLALLAAREGAAAAGGPEAAAEAAESEQSQPEPRASGKARAKRARTASGALGDVGEAGAAPAPSGSRRRRGGGGGGGGRAVSLEPPAEDRAAAHGKKKGRAGAGAHVQADEARAPPPPGSESAGGRKARRGGRQPPKRR</sequence>
<feature type="domain" description="Paraneoplastic antigen Ma-like N-terminal" evidence="2">
    <location>
        <begin position="1"/>
        <end position="92"/>
    </location>
</feature>
<feature type="region of interest" description="Disordered" evidence="1">
    <location>
        <begin position="258"/>
        <end position="283"/>
    </location>
</feature>
<evidence type="ECO:0000313" key="3">
    <source>
        <dbReference type="Proteomes" id="UP000248481"/>
    </source>
</evidence>
<dbReference type="PANTHER" id="PTHR23095">
    <property type="entry name" value="PARANEOPLASTIC ANTIGEN"/>
    <property type="match status" value="1"/>
</dbReference>
<name>A0A2Y9GXL2_NEOSC</name>
<evidence type="ECO:0000313" key="4">
    <source>
        <dbReference type="RefSeq" id="XP_021544061.2"/>
    </source>
</evidence>
<feature type="region of interest" description="Disordered" evidence="1">
    <location>
        <begin position="300"/>
        <end position="324"/>
    </location>
</feature>
<evidence type="ECO:0000256" key="1">
    <source>
        <dbReference type="SAM" id="MobiDB-lite"/>
    </source>
</evidence>
<dbReference type="Proteomes" id="UP000248481">
    <property type="component" value="Unplaced"/>
</dbReference>
<evidence type="ECO:0000259" key="2">
    <source>
        <dbReference type="Pfam" id="PF20846"/>
    </source>
</evidence>
<feature type="region of interest" description="Disordered" evidence="1">
    <location>
        <begin position="495"/>
        <end position="619"/>
    </location>
</feature>
<dbReference type="AlphaFoldDB" id="A0A2Y9GXL2"/>
<dbReference type="InterPro" id="IPR048271">
    <property type="entry name" value="PNMA_N"/>
</dbReference>
<protein>
    <submittedName>
        <fullName evidence="4">Paraneoplastic antigen-like protein 8B</fullName>
    </submittedName>
</protein>
<reference evidence="4" key="1">
    <citation type="submission" date="2025-08" db="UniProtKB">
        <authorList>
            <consortium name="RefSeq"/>
        </authorList>
    </citation>
    <scope>IDENTIFICATION</scope>
    <source>
        <tissue evidence="4">Blood</tissue>
    </source>
</reference>
<keyword evidence="3" id="KW-1185">Reference proteome</keyword>
<dbReference type="STRING" id="29088.A0A2Y9GXL2"/>
<proteinExistence type="predicted"/>
<dbReference type="PANTHER" id="PTHR23095:SF45">
    <property type="entry name" value="PARANEOPLASTIC ANTIGEN-LIKE PROTEIN 8B"/>
    <property type="match status" value="1"/>
</dbReference>
<dbReference type="InterPro" id="IPR026523">
    <property type="entry name" value="PNMA"/>
</dbReference>
<feature type="compositionally biased region" description="Basic residues" evidence="1">
    <location>
        <begin position="606"/>
        <end position="619"/>
    </location>
</feature>
<accession>A0A2Y9GXL2</accession>
<feature type="compositionally biased region" description="Basic and acidic residues" evidence="1">
    <location>
        <begin position="172"/>
        <end position="188"/>
    </location>
</feature>